<evidence type="ECO:0000313" key="3">
    <source>
        <dbReference type="Proteomes" id="UP000326924"/>
    </source>
</evidence>
<proteinExistence type="predicted"/>
<protein>
    <recommendedName>
        <fullName evidence="4">Berberine/berberine-like domain-containing protein</fullName>
    </recommendedName>
</protein>
<accession>A0A5J5EYL4</accession>
<dbReference type="InParanoid" id="A0A5J5EYL4"/>
<sequence>MPRFKAEFLLLLFYSEFLCFFFFSSTPYKAPGELSFELGGYIKAPPRPFSALRSSSVSRQSTSSSPQNPYLPQATPVEMSFNHRAAWNSYFASVAVQPPTTTPKKEEKKAEQQIFWITTKYGGMYPCRDPGTGYTTWLLADRKNEERMAKWLAEDPARYWPAADGYIYPTF</sequence>
<dbReference type="AlphaFoldDB" id="A0A5J5EYL4"/>
<organism evidence="2 3">
    <name type="scientific">Sphaerosporella brunnea</name>
    <dbReference type="NCBI Taxonomy" id="1250544"/>
    <lineage>
        <taxon>Eukaryota</taxon>
        <taxon>Fungi</taxon>
        <taxon>Dikarya</taxon>
        <taxon>Ascomycota</taxon>
        <taxon>Pezizomycotina</taxon>
        <taxon>Pezizomycetes</taxon>
        <taxon>Pezizales</taxon>
        <taxon>Pyronemataceae</taxon>
        <taxon>Sphaerosporella</taxon>
    </lineage>
</organism>
<keyword evidence="3" id="KW-1185">Reference proteome</keyword>
<evidence type="ECO:0008006" key="4">
    <source>
        <dbReference type="Google" id="ProtNLM"/>
    </source>
</evidence>
<dbReference type="EMBL" id="VXIS01000071">
    <property type="protein sequence ID" value="KAA8908112.1"/>
    <property type="molecule type" value="Genomic_DNA"/>
</dbReference>
<comment type="caution">
    <text evidence="2">The sequence shown here is derived from an EMBL/GenBank/DDBJ whole genome shotgun (WGS) entry which is preliminary data.</text>
</comment>
<feature type="chain" id="PRO_5023891113" description="Berberine/berberine-like domain-containing protein" evidence="1">
    <location>
        <begin position="20"/>
        <end position="171"/>
    </location>
</feature>
<dbReference type="Proteomes" id="UP000326924">
    <property type="component" value="Unassembled WGS sequence"/>
</dbReference>
<gene>
    <name evidence="2" type="ORF">FN846DRAFT_682827</name>
</gene>
<evidence type="ECO:0000256" key="1">
    <source>
        <dbReference type="SAM" id="SignalP"/>
    </source>
</evidence>
<feature type="signal peptide" evidence="1">
    <location>
        <begin position="1"/>
        <end position="19"/>
    </location>
</feature>
<keyword evidence="1" id="KW-0732">Signal</keyword>
<name>A0A5J5EYL4_9PEZI</name>
<reference evidence="2 3" key="1">
    <citation type="submission" date="2019-09" db="EMBL/GenBank/DDBJ databases">
        <title>Draft genome of the ectomycorrhizal ascomycete Sphaerosporella brunnea.</title>
        <authorList>
            <consortium name="DOE Joint Genome Institute"/>
            <person name="Benucci G.M."/>
            <person name="Marozzi G."/>
            <person name="Antonielli L."/>
            <person name="Sanchez S."/>
            <person name="Marco P."/>
            <person name="Wang X."/>
            <person name="Falini L.B."/>
            <person name="Barry K."/>
            <person name="Haridas S."/>
            <person name="Lipzen A."/>
            <person name="Labutti K."/>
            <person name="Grigoriev I.V."/>
            <person name="Murat C."/>
            <person name="Martin F."/>
            <person name="Albertini E."/>
            <person name="Donnini D."/>
            <person name="Bonito G."/>
        </authorList>
    </citation>
    <scope>NUCLEOTIDE SEQUENCE [LARGE SCALE GENOMIC DNA]</scope>
    <source>
        <strain evidence="2 3">Sb_GMNB300</strain>
    </source>
</reference>
<evidence type="ECO:0000313" key="2">
    <source>
        <dbReference type="EMBL" id="KAA8908112.1"/>
    </source>
</evidence>